<accession>A0A4S1CH45</accession>
<organism evidence="5 6">
    <name type="scientific">Geomonas terrae</name>
    <dbReference type="NCBI Taxonomy" id="2562681"/>
    <lineage>
        <taxon>Bacteria</taxon>
        <taxon>Pseudomonadati</taxon>
        <taxon>Thermodesulfobacteriota</taxon>
        <taxon>Desulfuromonadia</taxon>
        <taxon>Geobacterales</taxon>
        <taxon>Geobacteraceae</taxon>
        <taxon>Geomonas</taxon>
    </lineage>
</organism>
<dbReference type="Proteomes" id="UP000306416">
    <property type="component" value="Unassembled WGS sequence"/>
</dbReference>
<dbReference type="GO" id="GO:0032259">
    <property type="term" value="P:methylation"/>
    <property type="evidence" value="ECO:0007669"/>
    <property type="project" value="UniProtKB-KW"/>
</dbReference>
<evidence type="ECO:0000256" key="1">
    <source>
        <dbReference type="ARBA" id="ARBA00022603"/>
    </source>
</evidence>
<keyword evidence="2 3" id="KW-0808">Transferase</keyword>
<dbReference type="PROSITE" id="PS50970">
    <property type="entry name" value="HCY"/>
    <property type="match status" value="1"/>
</dbReference>
<evidence type="ECO:0000313" key="6">
    <source>
        <dbReference type="Proteomes" id="UP000306416"/>
    </source>
</evidence>
<dbReference type="InterPro" id="IPR003726">
    <property type="entry name" value="HCY_dom"/>
</dbReference>
<reference evidence="5 6" key="1">
    <citation type="submission" date="2019-04" db="EMBL/GenBank/DDBJ databases">
        <title>Geobacter oryzae sp. nov., ferric-reducing bacteria isolated from paddy soil.</title>
        <authorList>
            <person name="Xu Z."/>
            <person name="Masuda Y."/>
            <person name="Itoh H."/>
            <person name="Senoo K."/>
        </authorList>
    </citation>
    <scope>NUCLEOTIDE SEQUENCE [LARGE SCALE GENOMIC DNA]</scope>
    <source>
        <strain evidence="5 6">Red111</strain>
    </source>
</reference>
<proteinExistence type="predicted"/>
<protein>
    <submittedName>
        <fullName evidence="5">Homocysteine S-methyltransferase family protein</fullName>
    </submittedName>
</protein>
<evidence type="ECO:0000256" key="3">
    <source>
        <dbReference type="PROSITE-ProRule" id="PRU00333"/>
    </source>
</evidence>
<dbReference type="PANTHER" id="PTHR11103:SF18">
    <property type="entry name" value="SLR1189 PROTEIN"/>
    <property type="match status" value="1"/>
</dbReference>
<sequence>MNTIDTILSRYPFILGEGAVIERLRRMEGIELDPFVVNSAFIYDEEKRSALEGICREYLDIGCQAGLPLLMSTPTWRASRERIAAAGLEGTNLNGDNAAFLEGLRQSYKGYADKILICGLMSCKGDAYRPAEALTVNQAAEYHAWQAEKLAATKVDFLLAATLPALSEATGLALALAATGKPYIVSFVVRPTGTLLDGTPLKEAIAAIDAAADPKPLAFMINCTHVTFARSALLHETNSSAEVRRRVIGLLANTAALSPEDLDNSSSLVEEAPEAFGASVAAMGTELGLKILGGCCGTDARHLSALAARLQSAASSS</sequence>
<evidence type="ECO:0000313" key="5">
    <source>
        <dbReference type="EMBL" id="TGU72420.1"/>
    </source>
</evidence>
<dbReference type="PANTHER" id="PTHR11103">
    <property type="entry name" value="SLR1189 PROTEIN"/>
    <property type="match status" value="1"/>
</dbReference>
<keyword evidence="6" id="KW-1185">Reference proteome</keyword>
<dbReference type="RefSeq" id="WP_135869899.1">
    <property type="nucleotide sequence ID" value="NZ_SRSC01000002.1"/>
</dbReference>
<comment type="caution">
    <text evidence="5">The sequence shown here is derived from an EMBL/GenBank/DDBJ whole genome shotgun (WGS) entry which is preliminary data.</text>
</comment>
<dbReference type="AlphaFoldDB" id="A0A4S1CH45"/>
<keyword evidence="3" id="KW-0862">Zinc</keyword>
<keyword evidence="1 3" id="KW-0489">Methyltransferase</keyword>
<dbReference type="Pfam" id="PF02574">
    <property type="entry name" value="S-methyl_trans"/>
    <property type="match status" value="1"/>
</dbReference>
<name>A0A4S1CH45_9BACT</name>
<keyword evidence="3" id="KW-0479">Metal-binding</keyword>
<gene>
    <name evidence="5" type="ORF">E4633_08925</name>
</gene>
<dbReference type="EMBL" id="SRSC01000002">
    <property type="protein sequence ID" value="TGU72420.1"/>
    <property type="molecule type" value="Genomic_DNA"/>
</dbReference>
<dbReference type="GO" id="GO:0008168">
    <property type="term" value="F:methyltransferase activity"/>
    <property type="evidence" value="ECO:0007669"/>
    <property type="project" value="UniProtKB-UniRule"/>
</dbReference>
<evidence type="ECO:0000259" key="4">
    <source>
        <dbReference type="PROSITE" id="PS50970"/>
    </source>
</evidence>
<dbReference type="GO" id="GO:0046872">
    <property type="term" value="F:metal ion binding"/>
    <property type="evidence" value="ECO:0007669"/>
    <property type="project" value="UniProtKB-KW"/>
</dbReference>
<feature type="binding site" evidence="3">
    <location>
        <position position="223"/>
    </location>
    <ligand>
        <name>Zn(2+)</name>
        <dbReference type="ChEBI" id="CHEBI:29105"/>
    </ligand>
</feature>
<feature type="binding site" evidence="3">
    <location>
        <position position="295"/>
    </location>
    <ligand>
        <name>Zn(2+)</name>
        <dbReference type="ChEBI" id="CHEBI:29105"/>
    </ligand>
</feature>
<comment type="cofactor">
    <cofactor evidence="3">
        <name>Zn(2+)</name>
        <dbReference type="ChEBI" id="CHEBI:29105"/>
    </cofactor>
</comment>
<feature type="binding site" evidence="3">
    <location>
        <position position="296"/>
    </location>
    <ligand>
        <name>Zn(2+)</name>
        <dbReference type="ChEBI" id="CHEBI:29105"/>
    </ligand>
</feature>
<dbReference type="SUPFAM" id="SSF82282">
    <property type="entry name" value="Homocysteine S-methyltransferase"/>
    <property type="match status" value="1"/>
</dbReference>
<dbReference type="InterPro" id="IPR036589">
    <property type="entry name" value="HCY_dom_sf"/>
</dbReference>
<evidence type="ECO:0000256" key="2">
    <source>
        <dbReference type="ARBA" id="ARBA00022679"/>
    </source>
</evidence>
<feature type="domain" description="Hcy-binding" evidence="4">
    <location>
        <begin position="2"/>
        <end position="310"/>
    </location>
</feature>
<dbReference type="Gene3D" id="3.20.20.330">
    <property type="entry name" value="Homocysteine-binding-like domain"/>
    <property type="match status" value="1"/>
</dbReference>